<dbReference type="SUPFAM" id="SSF52047">
    <property type="entry name" value="RNI-like"/>
    <property type="match status" value="1"/>
</dbReference>
<comment type="caution">
    <text evidence="1">The sequence shown here is derived from an EMBL/GenBank/DDBJ whole genome shotgun (WGS) entry which is preliminary data.</text>
</comment>
<dbReference type="EMBL" id="JAUIZM010000002">
    <property type="protein sequence ID" value="KAK1399280.1"/>
    <property type="molecule type" value="Genomic_DNA"/>
</dbReference>
<reference evidence="1" key="1">
    <citation type="submission" date="2023-02" db="EMBL/GenBank/DDBJ databases">
        <title>Genome of toxic invasive species Heracleum sosnowskyi carries increased number of genes despite the absence of recent whole-genome duplications.</title>
        <authorList>
            <person name="Schelkunov M."/>
            <person name="Shtratnikova V."/>
            <person name="Makarenko M."/>
            <person name="Klepikova A."/>
            <person name="Omelchenko D."/>
            <person name="Novikova G."/>
            <person name="Obukhova E."/>
            <person name="Bogdanov V."/>
            <person name="Penin A."/>
            <person name="Logacheva M."/>
        </authorList>
    </citation>
    <scope>NUCLEOTIDE SEQUENCE</scope>
    <source>
        <strain evidence="1">Hsosn_3</strain>
        <tissue evidence="1">Leaf</tissue>
    </source>
</reference>
<dbReference type="AlphaFoldDB" id="A0AAD8JB59"/>
<dbReference type="Gene3D" id="3.80.10.10">
    <property type="entry name" value="Ribonuclease Inhibitor"/>
    <property type="match status" value="1"/>
</dbReference>
<dbReference type="InterPro" id="IPR032675">
    <property type="entry name" value="LRR_dom_sf"/>
</dbReference>
<evidence type="ECO:0000313" key="1">
    <source>
        <dbReference type="EMBL" id="KAK1399280.1"/>
    </source>
</evidence>
<accession>A0AAD8JB59</accession>
<organism evidence="1 2">
    <name type="scientific">Heracleum sosnowskyi</name>
    <dbReference type="NCBI Taxonomy" id="360622"/>
    <lineage>
        <taxon>Eukaryota</taxon>
        <taxon>Viridiplantae</taxon>
        <taxon>Streptophyta</taxon>
        <taxon>Embryophyta</taxon>
        <taxon>Tracheophyta</taxon>
        <taxon>Spermatophyta</taxon>
        <taxon>Magnoliopsida</taxon>
        <taxon>eudicotyledons</taxon>
        <taxon>Gunneridae</taxon>
        <taxon>Pentapetalae</taxon>
        <taxon>asterids</taxon>
        <taxon>campanulids</taxon>
        <taxon>Apiales</taxon>
        <taxon>Apiaceae</taxon>
        <taxon>Apioideae</taxon>
        <taxon>apioid superclade</taxon>
        <taxon>Tordylieae</taxon>
        <taxon>Tordyliinae</taxon>
        <taxon>Heracleum</taxon>
    </lineage>
</organism>
<protein>
    <submittedName>
        <fullName evidence="1">Uncharacterized protein</fullName>
    </submittedName>
</protein>
<sequence>MDWLMINKKKTKVEAEDRLKEEQGLSWHLPCLETLHLRRPYYWKPHELCEPRLEDFPCLRTLLLDGFVLPNSISLPALTTLVLHIVKFPGNTSNMFCSLVNLRNLTLFFWTNILDDYVIKCPQLVNLEINVPGTTIGHPGQIIVVVENLKFQFC</sequence>
<proteinExistence type="predicted"/>
<dbReference type="Proteomes" id="UP001237642">
    <property type="component" value="Unassembled WGS sequence"/>
</dbReference>
<evidence type="ECO:0000313" key="2">
    <source>
        <dbReference type="Proteomes" id="UP001237642"/>
    </source>
</evidence>
<name>A0AAD8JB59_9APIA</name>
<reference evidence="1" key="2">
    <citation type="submission" date="2023-05" db="EMBL/GenBank/DDBJ databases">
        <authorList>
            <person name="Schelkunov M.I."/>
        </authorList>
    </citation>
    <scope>NUCLEOTIDE SEQUENCE</scope>
    <source>
        <strain evidence="1">Hsosn_3</strain>
        <tissue evidence="1">Leaf</tissue>
    </source>
</reference>
<keyword evidence="2" id="KW-1185">Reference proteome</keyword>
<gene>
    <name evidence="1" type="ORF">POM88_009143</name>
</gene>